<evidence type="ECO:0008006" key="3">
    <source>
        <dbReference type="Google" id="ProtNLM"/>
    </source>
</evidence>
<accession>A0A8J3F6I3</accession>
<dbReference type="RefSeq" id="WP_188421422.1">
    <property type="nucleotide sequence ID" value="NZ_BMDP01000003.1"/>
</dbReference>
<dbReference type="InterPro" id="IPR036420">
    <property type="entry name" value="BRCT_dom_sf"/>
</dbReference>
<organism evidence="1 2">
    <name type="scientific">Oxalicibacterium solurbis</name>
    <dbReference type="NCBI Taxonomy" id="69280"/>
    <lineage>
        <taxon>Bacteria</taxon>
        <taxon>Pseudomonadati</taxon>
        <taxon>Pseudomonadota</taxon>
        <taxon>Betaproteobacteria</taxon>
        <taxon>Burkholderiales</taxon>
        <taxon>Oxalobacteraceae</taxon>
        <taxon>Oxalicibacterium</taxon>
    </lineage>
</organism>
<comment type="caution">
    <text evidence="1">The sequence shown here is derived from an EMBL/GenBank/DDBJ whole genome shotgun (WGS) entry which is preliminary data.</text>
</comment>
<dbReference type="EMBL" id="BMDP01000003">
    <property type="protein sequence ID" value="GGI54883.1"/>
    <property type="molecule type" value="Genomic_DNA"/>
</dbReference>
<dbReference type="Gene3D" id="3.40.50.10190">
    <property type="entry name" value="BRCT domain"/>
    <property type="match status" value="1"/>
</dbReference>
<dbReference type="Proteomes" id="UP000627205">
    <property type="component" value="Unassembled WGS sequence"/>
</dbReference>
<keyword evidence="2" id="KW-1185">Reference proteome</keyword>
<reference evidence="1" key="1">
    <citation type="journal article" date="2014" name="Int. J. Syst. Evol. Microbiol.">
        <title>Complete genome sequence of Corynebacterium casei LMG S-19264T (=DSM 44701T), isolated from a smear-ripened cheese.</title>
        <authorList>
            <consortium name="US DOE Joint Genome Institute (JGI-PGF)"/>
            <person name="Walter F."/>
            <person name="Albersmeier A."/>
            <person name="Kalinowski J."/>
            <person name="Ruckert C."/>
        </authorList>
    </citation>
    <scope>NUCLEOTIDE SEQUENCE</scope>
    <source>
        <strain evidence="1">CCM 7664</strain>
    </source>
</reference>
<protein>
    <recommendedName>
        <fullName evidence="3">NAD-dependent DNA ligase</fullName>
    </recommendedName>
</protein>
<reference evidence="1" key="2">
    <citation type="submission" date="2020-09" db="EMBL/GenBank/DDBJ databases">
        <authorList>
            <person name="Sun Q."/>
            <person name="Sedlacek I."/>
        </authorList>
    </citation>
    <scope>NUCLEOTIDE SEQUENCE</scope>
    <source>
        <strain evidence="1">CCM 7664</strain>
    </source>
</reference>
<evidence type="ECO:0000313" key="1">
    <source>
        <dbReference type="EMBL" id="GGI54883.1"/>
    </source>
</evidence>
<gene>
    <name evidence="1" type="ORF">GCM10011430_20570</name>
</gene>
<name>A0A8J3F6I3_9BURK</name>
<dbReference type="AlphaFoldDB" id="A0A8J3F6I3"/>
<sequence length="226" mass="25370">MGWMQEIHNKITLTKQEDINADGQPLYPGYRAADVANRQVDELIGVVKGVMADGMVHQGEVEFLLMWMNNNRGALDKWPAKAIYPRLAAALSDGQMDLREEEEIMDLLLATVGGNTAPFNNIASDSTSLPLCKPAPDLVFNDRVFCFTGKFQSGTRQWCEEQVVKRNGVTANSITKKLHYLVIGDIGSRDWLHSTHGTKIEKAMQYREAGMNLHIVSEEHWFGYLS</sequence>
<dbReference type="SUPFAM" id="SSF52113">
    <property type="entry name" value="BRCT domain"/>
    <property type="match status" value="1"/>
</dbReference>
<proteinExistence type="predicted"/>
<evidence type="ECO:0000313" key="2">
    <source>
        <dbReference type="Proteomes" id="UP000627205"/>
    </source>
</evidence>
<dbReference type="CDD" id="cd17748">
    <property type="entry name" value="BRCT_DNA_ligase_like"/>
    <property type="match status" value="1"/>
</dbReference>